<comment type="caution">
    <text evidence="1">The sequence shown here is derived from an EMBL/GenBank/DDBJ whole genome shotgun (WGS) entry which is preliminary data.</text>
</comment>
<dbReference type="AlphaFoldDB" id="A0A7C2M498"/>
<dbReference type="EMBL" id="DSEE01000212">
    <property type="protein sequence ID" value="HER40144.1"/>
    <property type="molecule type" value="Genomic_DNA"/>
</dbReference>
<evidence type="ECO:0000313" key="1">
    <source>
        <dbReference type="EMBL" id="HER40144.1"/>
    </source>
</evidence>
<organism evidence="1">
    <name type="scientific">Salinimicrobium catena</name>
    <dbReference type="NCBI Taxonomy" id="390640"/>
    <lineage>
        <taxon>Bacteria</taxon>
        <taxon>Pseudomonadati</taxon>
        <taxon>Bacteroidota</taxon>
        <taxon>Flavobacteriia</taxon>
        <taxon>Flavobacteriales</taxon>
        <taxon>Flavobacteriaceae</taxon>
        <taxon>Salinimicrobium</taxon>
    </lineage>
</organism>
<protein>
    <submittedName>
        <fullName evidence="1">Uncharacterized protein</fullName>
    </submittedName>
</protein>
<accession>A0A7C2M498</accession>
<dbReference type="Proteomes" id="UP000885753">
    <property type="component" value="Unassembled WGS sequence"/>
</dbReference>
<reference evidence="1" key="1">
    <citation type="journal article" date="2020" name="mSystems">
        <title>Genome- and Community-Level Interaction Insights into Carbon Utilization and Element Cycling Functions of Hydrothermarchaeota in Hydrothermal Sediment.</title>
        <authorList>
            <person name="Zhou Z."/>
            <person name="Liu Y."/>
            <person name="Xu W."/>
            <person name="Pan J."/>
            <person name="Luo Z.H."/>
            <person name="Li M."/>
        </authorList>
    </citation>
    <scope>NUCLEOTIDE SEQUENCE [LARGE SCALE GENOMIC DNA]</scope>
    <source>
        <strain evidence="1">SpSt-1235</strain>
    </source>
</reference>
<proteinExistence type="predicted"/>
<gene>
    <name evidence="1" type="ORF">ENO10_02895</name>
</gene>
<sequence>MKRYVLNTLPNDSGDHEVHVSSCYELPSYTYQKDLGYHFSCSDAIKAARTIYSNANGCYQCNRVCHTAAVEVE</sequence>
<name>A0A7C2M498_9FLAO</name>